<feature type="compositionally biased region" description="Basic and acidic residues" evidence="1">
    <location>
        <begin position="576"/>
        <end position="592"/>
    </location>
</feature>
<name>A0AAD2GUE4_9AGAR</name>
<feature type="region of interest" description="Disordered" evidence="1">
    <location>
        <begin position="399"/>
        <end position="420"/>
    </location>
</feature>
<gene>
    <name evidence="2" type="ORF">MYCIT1_LOCUS4229</name>
</gene>
<feature type="compositionally biased region" description="Polar residues" evidence="1">
    <location>
        <begin position="708"/>
        <end position="720"/>
    </location>
</feature>
<keyword evidence="3" id="KW-1185">Reference proteome</keyword>
<dbReference type="AlphaFoldDB" id="A0AAD2GUE4"/>
<sequence length="763" mass="79945">MTAPTQELPAWLSYTTITLPRTTETTLVYLPLTYYGPSIPLGTDWTYGGLTSPAPTTTATTRPATTPTTSSISSTSVTPTSTITSSIPSSPSLFSSPALPSSTSPIAPSTSIPLSASSTSTIIPLSSTSASPSNGHSTSHLSLNHGQLAGIIIGGILSLMDKDEHKFTSLVQRRRRKPRPRTRFTMVTPATGSTDEYDVDWLMVPSPTSPRQRTEPGQGATEADPFLTSLPNPHPSPPTDVNRNSASSRGTGFSSTSSGTNISGYGDVLAHPSLSFTPQEDGANPFDAPPGQLQPIVPAETNAITSRRILSPSQLAVLTEEEVLPRGSEDSEPELGDEVGQVVIARRVAVSPRAATAELTDSGVKGKERRRSWIPRFSWNRDERTRDAEEGGLLLFDAGRHSPSNSLSPLSSPSPIGAPPKLVTVPKNEMREFGSRSVLPLLGGAVIPRPLAGSAAASRPVSGLSGMSSDGTTGSAKSGGTVYTDALETLSSRDRSIRSPSTPAAENLDPLDVPAPPALAEFTSSSQHSLSSSSDPTSDPASSLTERQSHTTMATTPATGNSPMRQRAYAHGPPGLEDHGSISSWDKFEHGFSRPPSHDQLGTFGSSNLTVVPLPASAFGGGVRLVHPTLDDAPPGANGSWRQLGGVQSNAGPGHRFTFGESRVAKYHDTQGPPSEHGSFHSRLNLSLSSGSSVVGLSDTLPARSRALQRSDSVQGSLSPPLSAFGSRSRSRDPQDSLPRSRSPGSSLLVPWVGGLDSDWRPA</sequence>
<feature type="compositionally biased region" description="Polar residues" evidence="1">
    <location>
        <begin position="465"/>
        <end position="478"/>
    </location>
</feature>
<feature type="compositionally biased region" description="Low complexity" evidence="1">
    <location>
        <begin position="508"/>
        <end position="544"/>
    </location>
</feature>
<feature type="region of interest" description="Disordered" evidence="1">
    <location>
        <begin position="456"/>
        <end position="601"/>
    </location>
</feature>
<accession>A0AAD2GUE4</accession>
<feature type="region of interest" description="Disordered" evidence="1">
    <location>
        <begin position="203"/>
        <end position="259"/>
    </location>
</feature>
<feature type="compositionally biased region" description="Low complexity" evidence="1">
    <location>
        <begin position="402"/>
        <end position="415"/>
    </location>
</feature>
<dbReference type="EMBL" id="CAVNYO010000049">
    <property type="protein sequence ID" value="CAK5264239.1"/>
    <property type="molecule type" value="Genomic_DNA"/>
</dbReference>
<comment type="caution">
    <text evidence="2">The sequence shown here is derived from an EMBL/GenBank/DDBJ whole genome shotgun (WGS) entry which is preliminary data.</text>
</comment>
<feature type="region of interest" description="Disordered" evidence="1">
    <location>
        <begin position="706"/>
        <end position="750"/>
    </location>
</feature>
<feature type="region of interest" description="Disordered" evidence="1">
    <location>
        <begin position="53"/>
        <end position="113"/>
    </location>
</feature>
<protein>
    <submittedName>
        <fullName evidence="2">Uncharacterized protein</fullName>
    </submittedName>
</protein>
<evidence type="ECO:0000256" key="1">
    <source>
        <dbReference type="SAM" id="MobiDB-lite"/>
    </source>
</evidence>
<evidence type="ECO:0000313" key="2">
    <source>
        <dbReference type="EMBL" id="CAK5264239.1"/>
    </source>
</evidence>
<organism evidence="2 3">
    <name type="scientific">Mycena citricolor</name>
    <dbReference type="NCBI Taxonomy" id="2018698"/>
    <lineage>
        <taxon>Eukaryota</taxon>
        <taxon>Fungi</taxon>
        <taxon>Dikarya</taxon>
        <taxon>Basidiomycota</taxon>
        <taxon>Agaricomycotina</taxon>
        <taxon>Agaricomycetes</taxon>
        <taxon>Agaricomycetidae</taxon>
        <taxon>Agaricales</taxon>
        <taxon>Marasmiineae</taxon>
        <taxon>Mycenaceae</taxon>
        <taxon>Mycena</taxon>
    </lineage>
</organism>
<feature type="region of interest" description="Disordered" evidence="1">
    <location>
        <begin position="271"/>
        <end position="295"/>
    </location>
</feature>
<feature type="compositionally biased region" description="Polar residues" evidence="1">
    <location>
        <begin position="550"/>
        <end position="564"/>
    </location>
</feature>
<feature type="compositionally biased region" description="Low complexity" evidence="1">
    <location>
        <begin position="737"/>
        <end position="749"/>
    </location>
</feature>
<feature type="compositionally biased region" description="Basic residues" evidence="1">
    <location>
        <begin position="172"/>
        <end position="182"/>
    </location>
</feature>
<evidence type="ECO:0000313" key="3">
    <source>
        <dbReference type="Proteomes" id="UP001295794"/>
    </source>
</evidence>
<proteinExistence type="predicted"/>
<reference evidence="2" key="1">
    <citation type="submission" date="2023-11" db="EMBL/GenBank/DDBJ databases">
        <authorList>
            <person name="De Vega J J."/>
            <person name="De Vega J J."/>
        </authorList>
    </citation>
    <scope>NUCLEOTIDE SEQUENCE</scope>
</reference>
<feature type="region of interest" description="Disordered" evidence="1">
    <location>
        <begin position="171"/>
        <end position="191"/>
    </location>
</feature>
<dbReference type="Proteomes" id="UP001295794">
    <property type="component" value="Unassembled WGS sequence"/>
</dbReference>
<feature type="compositionally biased region" description="Low complexity" evidence="1">
    <location>
        <begin position="245"/>
        <end position="259"/>
    </location>
</feature>